<keyword evidence="4 5" id="KW-0269">Exonuclease</keyword>
<evidence type="ECO:0000259" key="9">
    <source>
        <dbReference type="Pfam" id="PF13742"/>
    </source>
</evidence>
<dbReference type="GO" id="GO:0006308">
    <property type="term" value="P:DNA catabolic process"/>
    <property type="evidence" value="ECO:0007669"/>
    <property type="project" value="UniProtKB-UniRule"/>
</dbReference>
<dbReference type="Proteomes" id="UP000218327">
    <property type="component" value="Unassembled WGS sequence"/>
</dbReference>
<evidence type="ECO:0000256" key="2">
    <source>
        <dbReference type="ARBA" id="ARBA00022722"/>
    </source>
</evidence>
<dbReference type="Pfam" id="PF13742">
    <property type="entry name" value="tRNA_anti_2"/>
    <property type="match status" value="1"/>
</dbReference>
<comment type="subcellular location">
    <subcellularLocation>
        <location evidence="5 6">Cytoplasm</location>
    </subcellularLocation>
</comment>
<dbReference type="GO" id="GO:0003676">
    <property type="term" value="F:nucleic acid binding"/>
    <property type="evidence" value="ECO:0007669"/>
    <property type="project" value="InterPro"/>
</dbReference>
<dbReference type="AlphaFoldDB" id="A0A2A5B7B8"/>
<dbReference type="GO" id="GO:0008855">
    <property type="term" value="F:exodeoxyribonuclease VII activity"/>
    <property type="evidence" value="ECO:0007669"/>
    <property type="project" value="UniProtKB-UniRule"/>
</dbReference>
<sequence length="461" mass="50790">MHYSDRQANQFENPQNDKALSVSSLNNLAKSLLESNFPAVIVEGEISNLAVPSSGHWYLTLKDKSSQIRCAMFVNRNRAVRFKPENGNQVILRGRLSIYEGRGDYQLIINSMEEAGDGALQRAFEQLKLKLLGEGLFAAEAKQQVLSHYKHVGVITSPTGAAIQDILSVFARRFPATQITLFPVAVQGKNAPGEIVTAIELANRHAAKLNLQALIVGRGGGSIEDLQAFNEEVVARAIYSSVLPICSAVGHEVDFTIADFVADLRAPTPSAAAEQMSPDQQDYIDQLTGFQSLLQSAIKQVLQQVGQQLIWLTRQLKHPDRRLQEHTQNLDQLEVRMRLAMVNRISQQKSTIMQLGRGLLANSPAQKLQRIQIQLSNNLARLTKAIQTTNIARQSKLASLSRSLNTVSPLNTLARGYSITTDESAQVIRNCDDVRVGSTIISKVHKGQITSRVESVLPDES</sequence>
<evidence type="ECO:0000313" key="11">
    <source>
        <dbReference type="Proteomes" id="UP000218327"/>
    </source>
</evidence>
<comment type="function">
    <text evidence="5">Bidirectionally degrades single-stranded DNA into large acid-insoluble oligonucleotides, which are then degraded further into small acid-soluble oligonucleotides.</text>
</comment>
<name>A0A2A5B7B8_9GAMM</name>
<dbReference type="NCBIfam" id="TIGR00237">
    <property type="entry name" value="xseA"/>
    <property type="match status" value="1"/>
</dbReference>
<evidence type="ECO:0000313" key="10">
    <source>
        <dbReference type="EMBL" id="PCJ27250.1"/>
    </source>
</evidence>
<dbReference type="InterPro" id="IPR003753">
    <property type="entry name" value="Exonuc_VII_L"/>
</dbReference>
<dbReference type="Pfam" id="PF02601">
    <property type="entry name" value="Exonuc_VII_L"/>
    <property type="match status" value="1"/>
</dbReference>
<accession>A0A2A5B7B8</accession>
<keyword evidence="7" id="KW-0175">Coiled coil</keyword>
<evidence type="ECO:0000256" key="1">
    <source>
        <dbReference type="ARBA" id="ARBA00022490"/>
    </source>
</evidence>
<evidence type="ECO:0000256" key="5">
    <source>
        <dbReference type="HAMAP-Rule" id="MF_00378"/>
    </source>
</evidence>
<dbReference type="CDD" id="cd04489">
    <property type="entry name" value="ExoVII_LU_OBF"/>
    <property type="match status" value="1"/>
</dbReference>
<dbReference type="EC" id="3.1.11.6" evidence="5"/>
<reference evidence="11" key="1">
    <citation type="submission" date="2017-08" db="EMBL/GenBank/DDBJ databases">
        <title>A dynamic microbial community with high functional redundancy inhabits the cold, oxic subseafloor aquifer.</title>
        <authorList>
            <person name="Tully B.J."/>
            <person name="Wheat C.G."/>
            <person name="Glazer B.T."/>
            <person name="Huber J.A."/>
        </authorList>
    </citation>
    <scope>NUCLEOTIDE SEQUENCE [LARGE SCALE GENOMIC DNA]</scope>
</reference>
<feature type="domain" description="Exonuclease VII large subunit C-terminal" evidence="8">
    <location>
        <begin position="136"/>
        <end position="451"/>
    </location>
</feature>
<dbReference type="EMBL" id="NVVJ01000007">
    <property type="protein sequence ID" value="PCJ27250.1"/>
    <property type="molecule type" value="Genomic_DNA"/>
</dbReference>
<keyword evidence="2 5" id="KW-0540">Nuclease</keyword>
<keyword evidence="1 5" id="KW-0963">Cytoplasm</keyword>
<comment type="similarity">
    <text evidence="5 6">Belongs to the XseA family.</text>
</comment>
<dbReference type="GO" id="GO:0009318">
    <property type="term" value="C:exodeoxyribonuclease VII complex"/>
    <property type="evidence" value="ECO:0007669"/>
    <property type="project" value="UniProtKB-UniRule"/>
</dbReference>
<comment type="subunit">
    <text evidence="5">Heterooligomer composed of large and small subunits.</text>
</comment>
<gene>
    <name evidence="5" type="primary">xseA</name>
    <name evidence="10" type="ORF">COA96_03445</name>
</gene>
<evidence type="ECO:0000256" key="6">
    <source>
        <dbReference type="RuleBase" id="RU004355"/>
    </source>
</evidence>
<evidence type="ECO:0000256" key="4">
    <source>
        <dbReference type="ARBA" id="ARBA00022839"/>
    </source>
</evidence>
<evidence type="ECO:0000259" key="8">
    <source>
        <dbReference type="Pfam" id="PF02601"/>
    </source>
</evidence>
<dbReference type="InterPro" id="IPR020579">
    <property type="entry name" value="Exonuc_VII_lsu_C"/>
</dbReference>
<dbReference type="PANTHER" id="PTHR30008">
    <property type="entry name" value="EXODEOXYRIBONUCLEASE 7 LARGE SUBUNIT"/>
    <property type="match status" value="1"/>
</dbReference>
<keyword evidence="3 5" id="KW-0378">Hydrolase</keyword>
<organism evidence="10 11">
    <name type="scientific">SAR86 cluster bacterium</name>
    <dbReference type="NCBI Taxonomy" id="2030880"/>
    <lineage>
        <taxon>Bacteria</taxon>
        <taxon>Pseudomonadati</taxon>
        <taxon>Pseudomonadota</taxon>
        <taxon>Gammaproteobacteria</taxon>
        <taxon>SAR86 cluster</taxon>
    </lineage>
</organism>
<dbReference type="GO" id="GO:0005737">
    <property type="term" value="C:cytoplasm"/>
    <property type="evidence" value="ECO:0007669"/>
    <property type="project" value="UniProtKB-SubCell"/>
</dbReference>
<dbReference type="PANTHER" id="PTHR30008:SF0">
    <property type="entry name" value="EXODEOXYRIBONUCLEASE 7 LARGE SUBUNIT"/>
    <property type="match status" value="1"/>
</dbReference>
<feature type="coiled-coil region" evidence="7">
    <location>
        <begin position="323"/>
        <end position="385"/>
    </location>
</feature>
<feature type="domain" description="OB-fold nucleic acid binding" evidence="9">
    <location>
        <begin position="20"/>
        <end position="113"/>
    </location>
</feature>
<dbReference type="HAMAP" id="MF_00378">
    <property type="entry name" value="Exonuc_7_L"/>
    <property type="match status" value="1"/>
</dbReference>
<comment type="catalytic activity">
    <reaction evidence="5 6">
        <text>Exonucleolytic cleavage in either 5'- to 3'- or 3'- to 5'-direction to yield nucleoside 5'-phosphates.</text>
        <dbReference type="EC" id="3.1.11.6"/>
    </reaction>
</comment>
<dbReference type="InterPro" id="IPR025824">
    <property type="entry name" value="OB-fold_nuc-bd_dom"/>
</dbReference>
<protein>
    <recommendedName>
        <fullName evidence="5">Exodeoxyribonuclease 7 large subunit</fullName>
        <ecNumber evidence="5">3.1.11.6</ecNumber>
    </recommendedName>
    <alternativeName>
        <fullName evidence="5">Exodeoxyribonuclease VII large subunit</fullName>
        <shortName evidence="5">Exonuclease VII large subunit</shortName>
    </alternativeName>
</protein>
<evidence type="ECO:0000256" key="7">
    <source>
        <dbReference type="SAM" id="Coils"/>
    </source>
</evidence>
<comment type="caution">
    <text evidence="10">The sequence shown here is derived from an EMBL/GenBank/DDBJ whole genome shotgun (WGS) entry which is preliminary data.</text>
</comment>
<evidence type="ECO:0000256" key="3">
    <source>
        <dbReference type="ARBA" id="ARBA00022801"/>
    </source>
</evidence>
<proteinExistence type="inferred from homology"/>